<feature type="compositionally biased region" description="Polar residues" evidence="2">
    <location>
        <begin position="76"/>
        <end position="87"/>
    </location>
</feature>
<dbReference type="AlphaFoldDB" id="A0A3Q2NVX4"/>
<feature type="region of interest" description="Disordered" evidence="2">
    <location>
        <begin position="469"/>
        <end position="501"/>
    </location>
</feature>
<organism evidence="3 4">
    <name type="scientific">Fundulus heteroclitus</name>
    <name type="common">Killifish</name>
    <name type="synonym">Mummichog</name>
    <dbReference type="NCBI Taxonomy" id="8078"/>
    <lineage>
        <taxon>Eukaryota</taxon>
        <taxon>Metazoa</taxon>
        <taxon>Chordata</taxon>
        <taxon>Craniata</taxon>
        <taxon>Vertebrata</taxon>
        <taxon>Euteleostomi</taxon>
        <taxon>Actinopterygii</taxon>
        <taxon>Neopterygii</taxon>
        <taxon>Teleostei</taxon>
        <taxon>Neoteleostei</taxon>
        <taxon>Acanthomorphata</taxon>
        <taxon>Ovalentaria</taxon>
        <taxon>Atherinomorphae</taxon>
        <taxon>Cyprinodontiformes</taxon>
        <taxon>Fundulidae</taxon>
        <taxon>Fundulus</taxon>
    </lineage>
</organism>
<feature type="compositionally biased region" description="Polar residues" evidence="2">
    <location>
        <begin position="425"/>
        <end position="439"/>
    </location>
</feature>
<dbReference type="GeneTree" id="ENSGT00390000017800"/>
<proteinExistence type="predicted"/>
<feature type="coiled-coil region" evidence="1">
    <location>
        <begin position="10"/>
        <end position="37"/>
    </location>
</feature>
<feature type="coiled-coil region" evidence="1">
    <location>
        <begin position="216"/>
        <end position="255"/>
    </location>
</feature>
<feature type="compositionally biased region" description="Basic and acidic residues" evidence="2">
    <location>
        <begin position="469"/>
        <end position="491"/>
    </location>
</feature>
<dbReference type="PANTHER" id="PTHR22089:SF2">
    <property type="entry name" value="MIRROR-IMAGE POLYDACTYLY GENE 1 PROTEIN"/>
    <property type="match status" value="1"/>
</dbReference>
<protein>
    <submittedName>
        <fullName evidence="3">Mirror-image polydactyly 1</fullName>
    </submittedName>
</protein>
<accession>A0A3Q2NVX4</accession>
<keyword evidence="1" id="KW-0175">Coiled coil</keyword>
<feature type="region of interest" description="Disordered" evidence="2">
    <location>
        <begin position="68"/>
        <end position="99"/>
    </location>
</feature>
<name>A0A3Q2NVX4_FUNHE</name>
<dbReference type="InterPro" id="IPR026175">
    <property type="entry name" value="MIPOL1"/>
</dbReference>
<dbReference type="Ensembl" id="ENSFHET00000010332.1">
    <property type="protein sequence ID" value="ENSFHEP00000003569.1"/>
    <property type="gene ID" value="ENSFHEG00000004451.1"/>
</dbReference>
<evidence type="ECO:0000256" key="1">
    <source>
        <dbReference type="SAM" id="Coils"/>
    </source>
</evidence>
<sequence length="515" mass="57980">MASSSSSSRSADVQVALQKAKRKIRDLQQQLEEKGLEDQKVTSSLSWSCKKELRDSLVDMYRVNPRVNEELRQRLPSPSRQHLTDTNRSGSSLSLDRSSPQAPYCLQEFPVCRSPSPDCSPGWRTASPVAPSSIKTSLAALPSSFPGGTGEMEADIPPSSDPFPWAESSGDCVDEEATFRHANSPDLGRNLLPAGNSRPQISASTPHQPVDRARNISFLLKELDALRELNSKLQQQMVQKEKELLQKEVDEELKEQHREAQHWERPTAVLEELLAAQKDRDQALMSRLLLANEERDEALLRARRLQQEAESDDISLQDADMDIKDLLQHVCEADSVQEVRQYGTALVQHLRLAQQRRNDITAQEMKAVMEERDKSVDKCKWLKEDLLHQKDQSVQQEELLRLQKERDAALDDIHRLEAEIQALQANASSQDHVTASQPSLLAESSADHKDLSSQVQKLAVQLQQLNREKENTEAELQRSQEAEQEASERVRRSATNKQMNPECSAALTCSLTVAL</sequence>
<evidence type="ECO:0000313" key="4">
    <source>
        <dbReference type="Proteomes" id="UP000265000"/>
    </source>
</evidence>
<reference evidence="3" key="1">
    <citation type="submission" date="2025-08" db="UniProtKB">
        <authorList>
            <consortium name="Ensembl"/>
        </authorList>
    </citation>
    <scope>IDENTIFICATION</scope>
</reference>
<keyword evidence="4" id="KW-1185">Reference proteome</keyword>
<reference evidence="3" key="2">
    <citation type="submission" date="2025-09" db="UniProtKB">
        <authorList>
            <consortium name="Ensembl"/>
        </authorList>
    </citation>
    <scope>IDENTIFICATION</scope>
</reference>
<feature type="compositionally biased region" description="Low complexity" evidence="2">
    <location>
        <begin position="88"/>
        <end position="99"/>
    </location>
</feature>
<dbReference type="STRING" id="8078.ENSFHEP00000003569"/>
<dbReference type="Proteomes" id="UP000265000">
    <property type="component" value="Unplaced"/>
</dbReference>
<evidence type="ECO:0000313" key="3">
    <source>
        <dbReference type="Ensembl" id="ENSFHEP00000003569.1"/>
    </source>
</evidence>
<evidence type="ECO:0000256" key="2">
    <source>
        <dbReference type="SAM" id="MobiDB-lite"/>
    </source>
</evidence>
<dbReference type="PANTHER" id="PTHR22089">
    <property type="entry name" value="MIRROR-IMAGE POLYDACTYLY GENE 1 PROTEIN"/>
    <property type="match status" value="1"/>
</dbReference>
<feature type="region of interest" description="Disordered" evidence="2">
    <location>
        <begin position="425"/>
        <end position="448"/>
    </location>
</feature>